<dbReference type="InterPro" id="IPR044066">
    <property type="entry name" value="TRIAD_supradom"/>
</dbReference>
<feature type="region of interest" description="Disordered" evidence="11">
    <location>
        <begin position="39"/>
        <end position="70"/>
    </location>
</feature>
<dbReference type="Gene3D" id="2.130.10.10">
    <property type="entry name" value="YVTN repeat-like/Quinoprotein amine dehydrogenase"/>
    <property type="match status" value="1"/>
</dbReference>
<dbReference type="PROSITE" id="PS51873">
    <property type="entry name" value="TRIAD"/>
    <property type="match status" value="1"/>
</dbReference>
<organism evidence="13 14">
    <name type="scientific">Hortaea werneckii</name>
    <name type="common">Black yeast</name>
    <name type="synonym">Cladosporium werneckii</name>
    <dbReference type="NCBI Taxonomy" id="91943"/>
    <lineage>
        <taxon>Eukaryota</taxon>
        <taxon>Fungi</taxon>
        <taxon>Dikarya</taxon>
        <taxon>Ascomycota</taxon>
        <taxon>Pezizomycotina</taxon>
        <taxon>Dothideomycetes</taxon>
        <taxon>Dothideomycetidae</taxon>
        <taxon>Mycosphaerellales</taxon>
        <taxon>Teratosphaeriaceae</taxon>
        <taxon>Hortaea</taxon>
    </lineage>
</organism>
<evidence type="ECO:0000259" key="12">
    <source>
        <dbReference type="PROSITE" id="PS51873"/>
    </source>
</evidence>
<dbReference type="Gene3D" id="1.20.120.1750">
    <property type="match status" value="1"/>
</dbReference>
<keyword evidence="4" id="KW-0479">Metal-binding</keyword>
<evidence type="ECO:0000256" key="9">
    <source>
        <dbReference type="ARBA" id="ARBA00039238"/>
    </source>
</evidence>
<feature type="compositionally biased region" description="Acidic residues" evidence="11">
    <location>
        <begin position="400"/>
        <end position="415"/>
    </location>
</feature>
<comment type="caution">
    <text evidence="13">The sequence shown here is derived from an EMBL/GenBank/DDBJ whole genome shotgun (WGS) entry which is preliminary data.</text>
</comment>
<sequence>MFDTICTLPLSSDLFTQAVHPTEPLVAVGLSSGHVSSLKLPPVGEEDENARRSKGDGILKQRRGSNGDGVVDTAWRTRRHKGSCRCLSYSIDGRQLYSAGTDGIVKAADSETGKVTGKLAIPGGSADTANANKIEGPTVIHALSPQTLLLGTDAGALHLYDLRDPAPTLPVSEAKQAFINPRPASTHHPHTDDISSLTALPPSSTSTSGFSKQWLTTGGTTLALTDLRRGVLVKSEDQEELLLSSLYVSGLPAKKSSGSTGEKALVGGGDGVITLWEKGQWDDQDERIHVSREKETIDALAEVPRGVGGFGKNIAVGLGDGKVRFIRLGQNKVVGEVQHDEMEGVVELGFDVGNRMISGGGQILKVWQEHIEADEEAWEDEDEEDDSVAAAGDKRAAMGSDEDSDQDDEDSSDEEEKSKSRRKKRKRGKGPAAPTVKVVLQASSSTAQLLSRIRPCAERAPAGCEVVAAAIIIRLICNISTAPFRLRKPASGAMTSQLTFECTVCCEEKLVDEKLIITEDAVCTGCFIESILPQFEAAIKHEFLYPVRWGSVAISAADFPEYLSDEFLLQWLWKEREYRLPINERVYCTHLTASGEECGTFFGEKLGVGSEVIAECDLCENPTCMSCGEGLQDSASQHFCMEEEVDMEDSFTGMQRGKDYQLCPKCQTPISLAAGCNHLFCGCGTSFCYICGVDISQTEMDHFALGMPCPRYNQPGTSAAIYDPVDIEDFDWALDAALFDLAMLRADVRRSTSRYEEILGVTVDALEAGLALQTLAVESEDSIELLDRVLEAYTTTADRFPDLITRLENMASPELVNDQLMGAYNLFLSRHEAHLASIENRLDVLWEPVTDVLPPWMDKRLYRKLTWPRSNRHAHSTVKDYYTKMMDDSKDFLIPSPQQLTFHRLAKATMVLLDRHVAYQAVNDPHILRQLVRSATEDREIIDKDMQDAESFGWWSSQHLGLRLAVEVYRSERDAFVKGAAQRLRELEGQEGGKSGPA</sequence>
<dbReference type="Pfam" id="PF26200">
    <property type="entry name" value="Rcat_RNF216"/>
    <property type="match status" value="1"/>
</dbReference>
<keyword evidence="6" id="KW-0863">Zinc-finger</keyword>
<evidence type="ECO:0000256" key="2">
    <source>
        <dbReference type="ARBA" id="ARBA00022574"/>
    </source>
</evidence>
<dbReference type="VEuPathDB" id="FungiDB:BTJ68_03639"/>
<dbReference type="SMART" id="SM00320">
    <property type="entry name" value="WD40"/>
    <property type="match status" value="2"/>
</dbReference>
<dbReference type="AlphaFoldDB" id="A0A3M7G286"/>
<feature type="compositionally biased region" description="Basic and acidic residues" evidence="11">
    <location>
        <begin position="49"/>
        <end position="59"/>
    </location>
</feature>
<reference evidence="13 14" key="1">
    <citation type="journal article" date="2018" name="BMC Genomics">
        <title>Genomic evidence for intraspecific hybridization in a clonal and extremely halotolerant yeast.</title>
        <authorList>
            <person name="Gostincar C."/>
            <person name="Stajich J.E."/>
            <person name="Zupancic J."/>
            <person name="Zalar P."/>
            <person name="Gunde-Cimerman N."/>
        </authorList>
    </citation>
    <scope>NUCLEOTIDE SEQUENCE [LARGE SCALE GENOMIC DNA]</scope>
    <source>
        <strain evidence="13 14">EXF-171</strain>
    </source>
</reference>
<name>A0A3M7G286_HORWE</name>
<protein>
    <recommendedName>
        <fullName evidence="9">WD repeat-containing protein JIP5</fullName>
    </recommendedName>
    <alternativeName>
        <fullName evidence="10">WD repeat-containing protein jip5</fullName>
    </alternativeName>
</protein>
<gene>
    <name evidence="13" type="ORF">D0862_08883</name>
</gene>
<feature type="region of interest" description="Disordered" evidence="11">
    <location>
        <begin position="375"/>
        <end position="437"/>
    </location>
</feature>
<evidence type="ECO:0000256" key="11">
    <source>
        <dbReference type="SAM" id="MobiDB-lite"/>
    </source>
</evidence>
<dbReference type="SUPFAM" id="SSF50978">
    <property type="entry name" value="WD40 repeat-like"/>
    <property type="match status" value="1"/>
</dbReference>
<evidence type="ECO:0000256" key="7">
    <source>
        <dbReference type="ARBA" id="ARBA00022786"/>
    </source>
</evidence>
<accession>A0A3M7G286</accession>
<dbReference type="PANTHER" id="PTHR44019:SF20">
    <property type="entry name" value="WD REPEAT-CONTAINING PROTEIN 55"/>
    <property type="match status" value="1"/>
</dbReference>
<evidence type="ECO:0000256" key="6">
    <source>
        <dbReference type="ARBA" id="ARBA00022771"/>
    </source>
</evidence>
<feature type="region of interest" description="Disordered" evidence="11">
    <location>
        <begin position="181"/>
        <end position="212"/>
    </location>
</feature>
<evidence type="ECO:0000313" key="14">
    <source>
        <dbReference type="Proteomes" id="UP000281468"/>
    </source>
</evidence>
<evidence type="ECO:0000313" key="13">
    <source>
        <dbReference type="EMBL" id="RMY94794.1"/>
    </source>
</evidence>
<dbReference type="InterPro" id="IPR050505">
    <property type="entry name" value="WDR55/POC1"/>
</dbReference>
<dbReference type="InterPro" id="IPR036322">
    <property type="entry name" value="WD40_repeat_dom_sf"/>
</dbReference>
<feature type="compositionally biased region" description="Acidic residues" evidence="11">
    <location>
        <begin position="375"/>
        <end position="387"/>
    </location>
</feature>
<evidence type="ECO:0000256" key="10">
    <source>
        <dbReference type="ARBA" id="ARBA00039514"/>
    </source>
</evidence>
<evidence type="ECO:0000256" key="4">
    <source>
        <dbReference type="ARBA" id="ARBA00022723"/>
    </source>
</evidence>
<evidence type="ECO:0000256" key="1">
    <source>
        <dbReference type="ARBA" id="ARBA00007625"/>
    </source>
</evidence>
<dbReference type="InterPro" id="IPR015943">
    <property type="entry name" value="WD40/YVTN_repeat-like_dom_sf"/>
</dbReference>
<keyword evidence="8" id="KW-0862">Zinc</keyword>
<dbReference type="GO" id="GO:0008270">
    <property type="term" value="F:zinc ion binding"/>
    <property type="evidence" value="ECO:0007669"/>
    <property type="project" value="UniProtKB-KW"/>
</dbReference>
<dbReference type="EMBL" id="QWIQ01000312">
    <property type="protein sequence ID" value="RMY94794.1"/>
    <property type="molecule type" value="Genomic_DNA"/>
</dbReference>
<feature type="domain" description="RING-type" evidence="12">
    <location>
        <begin position="498"/>
        <end position="713"/>
    </location>
</feature>
<evidence type="ECO:0000256" key="8">
    <source>
        <dbReference type="ARBA" id="ARBA00022833"/>
    </source>
</evidence>
<dbReference type="InterPro" id="IPR001680">
    <property type="entry name" value="WD40_rpt"/>
</dbReference>
<evidence type="ECO:0000256" key="5">
    <source>
        <dbReference type="ARBA" id="ARBA00022737"/>
    </source>
</evidence>
<keyword evidence="7" id="KW-0833">Ubl conjugation pathway</keyword>
<dbReference type="Proteomes" id="UP000281468">
    <property type="component" value="Unassembled WGS sequence"/>
</dbReference>
<evidence type="ECO:0000256" key="3">
    <source>
        <dbReference type="ARBA" id="ARBA00022679"/>
    </source>
</evidence>
<proteinExistence type="inferred from homology"/>
<dbReference type="SUPFAM" id="SSF57850">
    <property type="entry name" value="RING/U-box"/>
    <property type="match status" value="1"/>
</dbReference>
<comment type="similarity">
    <text evidence="1">Belongs to the WD repeat WDR55 family.</text>
</comment>
<keyword evidence="2" id="KW-0853">WD repeat</keyword>
<dbReference type="GO" id="GO:0016740">
    <property type="term" value="F:transferase activity"/>
    <property type="evidence" value="ECO:0007669"/>
    <property type="project" value="UniProtKB-KW"/>
</dbReference>
<dbReference type="PANTHER" id="PTHR44019">
    <property type="entry name" value="WD REPEAT-CONTAINING PROTEIN 55"/>
    <property type="match status" value="1"/>
</dbReference>
<dbReference type="CDD" id="cd22584">
    <property type="entry name" value="Rcat_RBR_unk"/>
    <property type="match status" value="1"/>
</dbReference>
<feature type="compositionally biased region" description="Low complexity" evidence="11">
    <location>
        <begin position="195"/>
        <end position="208"/>
    </location>
</feature>
<keyword evidence="3" id="KW-0808">Transferase</keyword>
<feature type="compositionally biased region" description="Basic residues" evidence="11">
    <location>
        <begin position="419"/>
        <end position="429"/>
    </location>
</feature>
<dbReference type="VEuPathDB" id="FungiDB:BTJ68_03640"/>
<keyword evidence="5" id="KW-0677">Repeat</keyword>